<dbReference type="EMBL" id="JAUSUY010000002">
    <property type="protein sequence ID" value="MDT3424983.1"/>
    <property type="molecule type" value="Genomic_DNA"/>
</dbReference>
<dbReference type="Pfam" id="PF01547">
    <property type="entry name" value="SBP_bac_1"/>
    <property type="match status" value="1"/>
</dbReference>
<protein>
    <submittedName>
        <fullName evidence="1">ABC-type glycerol-3-phosphate transport system substrate-binding protein</fullName>
    </submittedName>
</protein>
<dbReference type="Gene3D" id="3.40.190.10">
    <property type="entry name" value="Periplasmic binding protein-like II"/>
    <property type="match status" value="1"/>
</dbReference>
<dbReference type="Proteomes" id="UP001248709">
    <property type="component" value="Unassembled WGS sequence"/>
</dbReference>
<gene>
    <name evidence="1" type="ORF">J2Z22_000496</name>
</gene>
<reference evidence="1 2" key="1">
    <citation type="submission" date="2023-07" db="EMBL/GenBank/DDBJ databases">
        <title>Genomic Encyclopedia of Type Strains, Phase IV (KMG-IV): sequencing the most valuable type-strain genomes for metagenomic binning, comparative biology and taxonomic classification.</title>
        <authorList>
            <person name="Goeker M."/>
        </authorList>
    </citation>
    <scope>NUCLEOTIDE SEQUENCE [LARGE SCALE GENOMIC DNA]</scope>
    <source>
        <strain evidence="1 2">T98</strain>
    </source>
</reference>
<accession>A0ABU3H2D7</accession>
<organism evidence="1 2">
    <name type="scientific">Paenibacillus forsythiae</name>
    <dbReference type="NCBI Taxonomy" id="365616"/>
    <lineage>
        <taxon>Bacteria</taxon>
        <taxon>Bacillati</taxon>
        <taxon>Bacillota</taxon>
        <taxon>Bacilli</taxon>
        <taxon>Bacillales</taxon>
        <taxon>Paenibacillaceae</taxon>
        <taxon>Paenibacillus</taxon>
    </lineage>
</organism>
<comment type="caution">
    <text evidence="1">The sequence shown here is derived from an EMBL/GenBank/DDBJ whole genome shotgun (WGS) entry which is preliminary data.</text>
</comment>
<dbReference type="InterPro" id="IPR006059">
    <property type="entry name" value="SBP"/>
</dbReference>
<proteinExistence type="predicted"/>
<evidence type="ECO:0000313" key="2">
    <source>
        <dbReference type="Proteomes" id="UP001248709"/>
    </source>
</evidence>
<evidence type="ECO:0000313" key="1">
    <source>
        <dbReference type="EMBL" id="MDT3424983.1"/>
    </source>
</evidence>
<keyword evidence="2" id="KW-1185">Reference proteome</keyword>
<name>A0ABU3H2D7_9BACL</name>
<dbReference type="SUPFAM" id="SSF53850">
    <property type="entry name" value="Periplasmic binding protein-like II"/>
    <property type="match status" value="1"/>
</dbReference>
<sequence length="152" mass="16314">MMIVRDWSSLAGAGLNSTSPINLADDKSFHPQTMSISAPEARALFDQGQAGFIVQGAWSIGVWNKDNPNLDYGVMAPPVPDSGRKGAIELAGSLPWMGISADSKNPEAAALYLKELYTGDYFQKARVSSGDAFSLIKGINEQYATVPQLKAY</sequence>